<dbReference type="SUPFAM" id="SSF55469">
    <property type="entry name" value="FMN-dependent nitroreductase-like"/>
    <property type="match status" value="1"/>
</dbReference>
<keyword evidence="3 5" id="KW-0288">FMN</keyword>
<dbReference type="Gene3D" id="3.40.109.10">
    <property type="entry name" value="NADH Oxidase"/>
    <property type="match status" value="1"/>
</dbReference>
<dbReference type="RefSeq" id="WP_107586000.1">
    <property type="nucleotide sequence ID" value="NZ_PZJJ01000034.1"/>
</dbReference>
<evidence type="ECO:0000313" key="8">
    <source>
        <dbReference type="Proteomes" id="UP000240509"/>
    </source>
</evidence>
<dbReference type="InterPro" id="IPR016446">
    <property type="entry name" value="Flavin_OxRdtase_Frp"/>
</dbReference>
<evidence type="ECO:0000256" key="3">
    <source>
        <dbReference type="ARBA" id="ARBA00022643"/>
    </source>
</evidence>
<dbReference type="EMBL" id="PZJJ01000034">
    <property type="protein sequence ID" value="PTL37764.1"/>
    <property type="molecule type" value="Genomic_DNA"/>
</dbReference>
<evidence type="ECO:0000256" key="2">
    <source>
        <dbReference type="ARBA" id="ARBA00022630"/>
    </source>
</evidence>
<accession>A0A2T4U2Z0</accession>
<dbReference type="Pfam" id="PF00881">
    <property type="entry name" value="Nitroreductase"/>
    <property type="match status" value="1"/>
</dbReference>
<name>A0A2T4U2Z0_9BACI</name>
<protein>
    <submittedName>
        <fullName evidence="7">Oxygen-insensitive NADPH nitroreductase</fullName>
    </submittedName>
</protein>
<keyword evidence="5" id="KW-0521">NADP</keyword>
<evidence type="ECO:0000256" key="5">
    <source>
        <dbReference type="PIRNR" id="PIRNR005426"/>
    </source>
</evidence>
<dbReference type="PANTHER" id="PTHR43425">
    <property type="entry name" value="OXYGEN-INSENSITIVE NADPH NITROREDUCTASE"/>
    <property type="match status" value="1"/>
</dbReference>
<dbReference type="Proteomes" id="UP000240509">
    <property type="component" value="Unassembled WGS sequence"/>
</dbReference>
<proteinExistence type="inferred from homology"/>
<keyword evidence="4 5" id="KW-0560">Oxidoreductase</keyword>
<keyword evidence="8" id="KW-1185">Reference proteome</keyword>
<dbReference type="PIRSF" id="PIRSF005426">
    <property type="entry name" value="Frp"/>
    <property type="match status" value="1"/>
</dbReference>
<comment type="similarity">
    <text evidence="1 5">Belongs to the flavin oxidoreductase frp family.</text>
</comment>
<evidence type="ECO:0000313" key="7">
    <source>
        <dbReference type="EMBL" id="PTL37764.1"/>
    </source>
</evidence>
<evidence type="ECO:0000256" key="4">
    <source>
        <dbReference type="ARBA" id="ARBA00023002"/>
    </source>
</evidence>
<dbReference type="NCBIfam" id="NF008033">
    <property type="entry name" value="PRK10765.1"/>
    <property type="match status" value="1"/>
</dbReference>
<comment type="caution">
    <text evidence="7">The sequence shown here is derived from an EMBL/GenBank/DDBJ whole genome shotgun (WGS) entry which is preliminary data.</text>
</comment>
<organism evidence="7 8">
    <name type="scientific">Alkalicoccus saliphilus</name>
    <dbReference type="NCBI Taxonomy" id="200989"/>
    <lineage>
        <taxon>Bacteria</taxon>
        <taxon>Bacillati</taxon>
        <taxon>Bacillota</taxon>
        <taxon>Bacilli</taxon>
        <taxon>Bacillales</taxon>
        <taxon>Bacillaceae</taxon>
        <taxon>Alkalicoccus</taxon>
    </lineage>
</organism>
<keyword evidence="2 5" id="KW-0285">Flavoprotein</keyword>
<dbReference type="CDD" id="cd02146">
    <property type="entry name" value="NfsA-like"/>
    <property type="match status" value="1"/>
</dbReference>
<dbReference type="InterPro" id="IPR029479">
    <property type="entry name" value="Nitroreductase"/>
</dbReference>
<feature type="domain" description="Nitroreductase" evidence="6">
    <location>
        <begin position="10"/>
        <end position="165"/>
    </location>
</feature>
<reference evidence="7 8" key="1">
    <citation type="submission" date="2018-03" db="EMBL/GenBank/DDBJ databases">
        <title>Alkalicoccus saliphilus sp. nov., isolated from a mineral pool.</title>
        <authorList>
            <person name="Zhao B."/>
        </authorList>
    </citation>
    <scope>NUCLEOTIDE SEQUENCE [LARGE SCALE GENOMIC DNA]</scope>
    <source>
        <strain evidence="7 8">6AG</strain>
    </source>
</reference>
<sequence length="248" mass="27592">MNETIEILLNHRSIRKFKEKPLKDEQIFQLVEAAQMASTSSYIQAYSIIGIKDPEKKAKLAKIAGDQSYVANNGHFFVFCADFHRHEAAGELEGVDVSEAIESMEKLVVGITDASIAAQNCAVAAESMGLGICYIGGLRNDIQATADLLELPEHVFPLFGMCVGYPEAAPSIKPRLPKEGVYFEDSYPSDDKHFEQLNKYNDTTTAYYESRTGGKRKDRWTAQVSGMLSSIKRSHMKGFLHKKGFGRN</sequence>
<gene>
    <name evidence="7" type="ORF">C6Y45_14745</name>
</gene>
<evidence type="ECO:0000259" key="6">
    <source>
        <dbReference type="Pfam" id="PF00881"/>
    </source>
</evidence>
<dbReference type="OrthoDB" id="9775805at2"/>
<dbReference type="AlphaFoldDB" id="A0A2T4U2Z0"/>
<dbReference type="PANTHER" id="PTHR43425:SF3">
    <property type="entry name" value="NADPH-DEPENDENT OXIDOREDUCTASE"/>
    <property type="match status" value="1"/>
</dbReference>
<evidence type="ECO:0000256" key="1">
    <source>
        <dbReference type="ARBA" id="ARBA00008366"/>
    </source>
</evidence>
<dbReference type="InterPro" id="IPR000415">
    <property type="entry name" value="Nitroreductase-like"/>
</dbReference>
<dbReference type="GO" id="GO:0016491">
    <property type="term" value="F:oxidoreductase activity"/>
    <property type="evidence" value="ECO:0007669"/>
    <property type="project" value="UniProtKB-UniRule"/>
</dbReference>